<name>A0AAJ0HWG1_9PEZI</name>
<evidence type="ECO:0000256" key="1">
    <source>
        <dbReference type="SAM" id="Coils"/>
    </source>
</evidence>
<reference evidence="2" key="2">
    <citation type="submission" date="2023-06" db="EMBL/GenBank/DDBJ databases">
        <authorList>
            <consortium name="Lawrence Berkeley National Laboratory"/>
            <person name="Haridas S."/>
            <person name="Hensen N."/>
            <person name="Bonometti L."/>
            <person name="Westerberg I."/>
            <person name="Brannstrom I.O."/>
            <person name="Guillou S."/>
            <person name="Cros-Aarteil S."/>
            <person name="Calhoun S."/>
            <person name="Kuo A."/>
            <person name="Mondo S."/>
            <person name="Pangilinan J."/>
            <person name="Riley R."/>
            <person name="Labutti K."/>
            <person name="Andreopoulos B."/>
            <person name="Lipzen A."/>
            <person name="Chen C."/>
            <person name="Yanf M."/>
            <person name="Daum C."/>
            <person name="Ng V."/>
            <person name="Clum A."/>
            <person name="Steindorff A."/>
            <person name="Ohm R."/>
            <person name="Martin F."/>
            <person name="Silar P."/>
            <person name="Natvig D."/>
            <person name="Lalanne C."/>
            <person name="Gautier V."/>
            <person name="Ament-Velasquez S.L."/>
            <person name="Kruys A."/>
            <person name="Hutchinson M.I."/>
            <person name="Powell A.J."/>
            <person name="Barry K."/>
            <person name="Miller A.N."/>
            <person name="Grigoriev I.V."/>
            <person name="Debuchy R."/>
            <person name="Gladieux P."/>
            <person name="Thoren M.H."/>
            <person name="Johannesson H."/>
        </authorList>
    </citation>
    <scope>NUCLEOTIDE SEQUENCE</scope>
    <source>
        <strain evidence="2">CBS 955.72</strain>
    </source>
</reference>
<keyword evidence="1" id="KW-0175">Coiled coil</keyword>
<gene>
    <name evidence="2" type="ORF">B0T25DRAFT_442771</name>
</gene>
<dbReference type="AlphaFoldDB" id="A0AAJ0HWG1"/>
<organism evidence="2 3">
    <name type="scientific">Lasiosphaeria hispida</name>
    <dbReference type="NCBI Taxonomy" id="260671"/>
    <lineage>
        <taxon>Eukaryota</taxon>
        <taxon>Fungi</taxon>
        <taxon>Dikarya</taxon>
        <taxon>Ascomycota</taxon>
        <taxon>Pezizomycotina</taxon>
        <taxon>Sordariomycetes</taxon>
        <taxon>Sordariomycetidae</taxon>
        <taxon>Sordariales</taxon>
        <taxon>Lasiosphaeriaceae</taxon>
        <taxon>Lasiosphaeria</taxon>
    </lineage>
</organism>
<accession>A0AAJ0HWG1</accession>
<reference evidence="2" key="1">
    <citation type="journal article" date="2023" name="Mol. Phylogenet. Evol.">
        <title>Genome-scale phylogeny and comparative genomics of the fungal order Sordariales.</title>
        <authorList>
            <person name="Hensen N."/>
            <person name="Bonometti L."/>
            <person name="Westerberg I."/>
            <person name="Brannstrom I.O."/>
            <person name="Guillou S."/>
            <person name="Cros-Aarteil S."/>
            <person name="Calhoun S."/>
            <person name="Haridas S."/>
            <person name="Kuo A."/>
            <person name="Mondo S."/>
            <person name="Pangilinan J."/>
            <person name="Riley R."/>
            <person name="LaButti K."/>
            <person name="Andreopoulos B."/>
            <person name="Lipzen A."/>
            <person name="Chen C."/>
            <person name="Yan M."/>
            <person name="Daum C."/>
            <person name="Ng V."/>
            <person name="Clum A."/>
            <person name="Steindorff A."/>
            <person name="Ohm R.A."/>
            <person name="Martin F."/>
            <person name="Silar P."/>
            <person name="Natvig D.O."/>
            <person name="Lalanne C."/>
            <person name="Gautier V."/>
            <person name="Ament-Velasquez S.L."/>
            <person name="Kruys A."/>
            <person name="Hutchinson M.I."/>
            <person name="Powell A.J."/>
            <person name="Barry K."/>
            <person name="Miller A.N."/>
            <person name="Grigoriev I.V."/>
            <person name="Debuchy R."/>
            <person name="Gladieux P."/>
            <person name="Hiltunen Thoren M."/>
            <person name="Johannesson H."/>
        </authorList>
    </citation>
    <scope>NUCLEOTIDE SEQUENCE</scope>
    <source>
        <strain evidence="2">CBS 955.72</strain>
    </source>
</reference>
<proteinExistence type="predicted"/>
<dbReference type="Proteomes" id="UP001275084">
    <property type="component" value="Unassembled WGS sequence"/>
</dbReference>
<protein>
    <submittedName>
        <fullName evidence="2">Uncharacterized protein</fullName>
    </submittedName>
</protein>
<evidence type="ECO:0000313" key="3">
    <source>
        <dbReference type="Proteomes" id="UP001275084"/>
    </source>
</evidence>
<evidence type="ECO:0000313" key="2">
    <source>
        <dbReference type="EMBL" id="KAK3363824.1"/>
    </source>
</evidence>
<sequence>MDCAEGEIQAAIALDTQYPKATWAKVALRVVDGATTTGTWVQDFETLYDDKLVEQSDGQLGLYISEFLGPAGLMPAFCRPSTSEVAAGVSRDPQIILTYDRLRSIFLKARSIHQGTYHEGDYDEVETMFTIIEEAELERQHADSERQRAESERQRANEVIAVLEEQLRLVQKRV</sequence>
<dbReference type="EMBL" id="JAUIQD010000001">
    <property type="protein sequence ID" value="KAK3363824.1"/>
    <property type="molecule type" value="Genomic_DNA"/>
</dbReference>
<keyword evidence="3" id="KW-1185">Reference proteome</keyword>
<comment type="caution">
    <text evidence="2">The sequence shown here is derived from an EMBL/GenBank/DDBJ whole genome shotgun (WGS) entry which is preliminary data.</text>
</comment>
<feature type="coiled-coil region" evidence="1">
    <location>
        <begin position="132"/>
        <end position="173"/>
    </location>
</feature>